<gene>
    <name evidence="2" type="ORF">ABNE31_13155</name>
</gene>
<feature type="transmembrane region" description="Helical" evidence="1">
    <location>
        <begin position="109"/>
        <end position="129"/>
    </location>
</feature>
<feature type="transmembrane region" description="Helical" evidence="1">
    <location>
        <begin position="12"/>
        <end position="29"/>
    </location>
</feature>
<sequence length="197" mass="23305">MIKQNPFSLYDFLGYFIPGATLIYLYLFFSSQNSSNYEMKLIEFFRDDNIKLEGFFFFVIISYAVGHLNNYLSSVIVEKYANWIYDYPSKYLLKIQKSFSYKTITAKRILILISILPVSVLDLVFGHFLKFKTLYAQPLDDFLVFCVKTKSVKILNRIVPHNDTHEISKEIGDYDFFRVLQHYAFEKTNNHQSKLIM</sequence>
<proteinExistence type="predicted"/>
<dbReference type="RefSeq" id="WP_349351464.1">
    <property type="nucleotide sequence ID" value="NZ_CP157804.1"/>
</dbReference>
<name>A0AAU7MWE0_9FLAO</name>
<accession>A0AAU7MWE0</accession>
<evidence type="ECO:0000256" key="1">
    <source>
        <dbReference type="SAM" id="Phobius"/>
    </source>
</evidence>
<keyword evidence="1" id="KW-1133">Transmembrane helix</keyword>
<organism evidence="2">
    <name type="scientific">Flagellimonas sp. MMG031</name>
    <dbReference type="NCBI Taxonomy" id="3158549"/>
    <lineage>
        <taxon>Bacteria</taxon>
        <taxon>Pseudomonadati</taxon>
        <taxon>Bacteroidota</taxon>
        <taxon>Flavobacteriia</taxon>
        <taxon>Flavobacteriales</taxon>
        <taxon>Flavobacteriaceae</taxon>
        <taxon>Flagellimonas</taxon>
    </lineage>
</organism>
<keyword evidence="1" id="KW-0472">Membrane</keyword>
<feature type="transmembrane region" description="Helical" evidence="1">
    <location>
        <begin position="50"/>
        <end position="68"/>
    </location>
</feature>
<reference evidence="2" key="1">
    <citation type="submission" date="2024-05" db="EMBL/GenBank/DDBJ databases">
        <title>Draft Genome Sequences of Flagellimonas sp. MMG031 and Marinobacter sp. MMG032 Isolated from the dinoflagellate Symbiodinium pilosum.</title>
        <authorList>
            <person name="Shikuma N.J."/>
            <person name="Farrell M.V."/>
        </authorList>
    </citation>
    <scope>NUCLEOTIDE SEQUENCE</scope>
    <source>
        <strain evidence="2">MMG031</strain>
    </source>
</reference>
<dbReference type="EMBL" id="CP157804">
    <property type="protein sequence ID" value="XBQ22544.1"/>
    <property type="molecule type" value="Genomic_DNA"/>
</dbReference>
<dbReference type="AlphaFoldDB" id="A0AAU7MWE0"/>
<keyword evidence="1" id="KW-0812">Transmembrane</keyword>
<dbReference type="KEGG" id="fld:ABNE31_13155"/>
<evidence type="ECO:0000313" key="2">
    <source>
        <dbReference type="EMBL" id="XBQ22544.1"/>
    </source>
</evidence>
<evidence type="ECO:0008006" key="3">
    <source>
        <dbReference type="Google" id="ProtNLM"/>
    </source>
</evidence>
<protein>
    <recommendedName>
        <fullName evidence="3">RDD domain-containing protein</fullName>
    </recommendedName>
</protein>